<organism evidence="2 3">
    <name type="scientific">Methanothermococcus okinawensis</name>
    <dbReference type="NCBI Taxonomy" id="155863"/>
    <lineage>
        <taxon>Archaea</taxon>
        <taxon>Methanobacteriati</taxon>
        <taxon>Methanobacteriota</taxon>
        <taxon>Methanomada group</taxon>
        <taxon>Methanococci</taxon>
        <taxon>Methanococcales</taxon>
        <taxon>Methanococcaceae</taxon>
        <taxon>Methanothermococcus</taxon>
    </lineage>
</organism>
<dbReference type="SMART" id="SM00530">
    <property type="entry name" value="HTH_XRE"/>
    <property type="match status" value="1"/>
</dbReference>
<feature type="domain" description="HTH cro/C1-type" evidence="1">
    <location>
        <begin position="19"/>
        <end position="62"/>
    </location>
</feature>
<sequence>MYKKLDVIERAILLNPKYIKIFRNKLKITQSKLAEESGVSQSHLSMLEKGKRKATKSHAAAITLGLLKCSDIWDKEDPIDYLLDVLSLTKLESTIVKFVKEINEGDNTYKRYIQGYPVFVVDRSSFQDYLKRNLKVIAIRDVKFLRGRMVVEGVYSDNREVTISLDYRDIERVEGKISETIGKKVVIQIFPREKMPPIYALDDDGMVINCW</sequence>
<dbReference type="EMBL" id="DQVW01000088">
    <property type="protein sequence ID" value="HIQ32770.1"/>
    <property type="molecule type" value="Genomic_DNA"/>
</dbReference>
<dbReference type="Proteomes" id="UP000623215">
    <property type="component" value="Unassembled WGS sequence"/>
</dbReference>
<dbReference type="Pfam" id="PF01381">
    <property type="entry name" value="HTH_3"/>
    <property type="match status" value="1"/>
</dbReference>
<dbReference type="CDD" id="cd00093">
    <property type="entry name" value="HTH_XRE"/>
    <property type="match status" value="1"/>
</dbReference>
<evidence type="ECO:0000313" key="2">
    <source>
        <dbReference type="EMBL" id="HIQ32770.1"/>
    </source>
</evidence>
<evidence type="ECO:0000259" key="1">
    <source>
        <dbReference type="PROSITE" id="PS50943"/>
    </source>
</evidence>
<reference evidence="2" key="1">
    <citation type="journal article" date="2020" name="ISME J.">
        <title>Gammaproteobacteria mediating utilization of methyl-, sulfur- and petroleum organic compounds in deep ocean hydrothermal plumes.</title>
        <authorList>
            <person name="Zhou Z."/>
            <person name="Liu Y."/>
            <person name="Pan J."/>
            <person name="Cron B.R."/>
            <person name="Toner B.M."/>
            <person name="Anantharaman K."/>
            <person name="Breier J.A."/>
            <person name="Dick G.J."/>
            <person name="Li M."/>
        </authorList>
    </citation>
    <scope>NUCLEOTIDE SEQUENCE</scope>
    <source>
        <strain evidence="2">SZUA-1534</strain>
    </source>
</reference>
<dbReference type="AlphaFoldDB" id="A0A832ZZR3"/>
<protein>
    <submittedName>
        <fullName evidence="2">XRE family transcriptional regulator</fullName>
    </submittedName>
</protein>
<dbReference type="PROSITE" id="PS50943">
    <property type="entry name" value="HTH_CROC1"/>
    <property type="match status" value="1"/>
</dbReference>
<dbReference type="InterPro" id="IPR001387">
    <property type="entry name" value="Cro/C1-type_HTH"/>
</dbReference>
<gene>
    <name evidence="2" type="ORF">EYH55_04755</name>
</gene>
<dbReference type="SUPFAM" id="SSF47413">
    <property type="entry name" value="lambda repressor-like DNA-binding domains"/>
    <property type="match status" value="1"/>
</dbReference>
<accession>A0A832ZZR3</accession>
<comment type="caution">
    <text evidence="2">The sequence shown here is derived from an EMBL/GenBank/DDBJ whole genome shotgun (WGS) entry which is preliminary data.</text>
</comment>
<dbReference type="Gene3D" id="1.10.260.40">
    <property type="entry name" value="lambda repressor-like DNA-binding domains"/>
    <property type="match status" value="1"/>
</dbReference>
<evidence type="ECO:0000313" key="3">
    <source>
        <dbReference type="Proteomes" id="UP000623215"/>
    </source>
</evidence>
<dbReference type="InterPro" id="IPR010982">
    <property type="entry name" value="Lambda_DNA-bd_dom_sf"/>
</dbReference>
<dbReference type="GO" id="GO:0003677">
    <property type="term" value="F:DNA binding"/>
    <property type="evidence" value="ECO:0007669"/>
    <property type="project" value="InterPro"/>
</dbReference>
<name>A0A832ZZR3_9EURY</name>
<proteinExistence type="predicted"/>